<proteinExistence type="predicted"/>
<comment type="caution">
    <text evidence="1">The sequence shown here is derived from an EMBL/GenBank/DDBJ whole genome shotgun (WGS) entry which is preliminary data.</text>
</comment>
<evidence type="ECO:0000313" key="2">
    <source>
        <dbReference type="Proteomes" id="UP000675781"/>
    </source>
</evidence>
<evidence type="ECO:0000313" key="1">
    <source>
        <dbReference type="EMBL" id="MBR7832211.1"/>
    </source>
</evidence>
<organism evidence="1 2">
    <name type="scientific">Actinospica durhamensis</name>
    <dbReference type="NCBI Taxonomy" id="1508375"/>
    <lineage>
        <taxon>Bacteria</taxon>
        <taxon>Bacillati</taxon>
        <taxon>Actinomycetota</taxon>
        <taxon>Actinomycetes</taxon>
        <taxon>Catenulisporales</taxon>
        <taxon>Actinospicaceae</taxon>
        <taxon>Actinospica</taxon>
    </lineage>
</organism>
<dbReference type="Proteomes" id="UP000675781">
    <property type="component" value="Unassembled WGS sequence"/>
</dbReference>
<dbReference type="EMBL" id="JAGSOG010000008">
    <property type="protein sequence ID" value="MBR7832211.1"/>
    <property type="molecule type" value="Genomic_DNA"/>
</dbReference>
<name>A0A941IRE4_9ACTN</name>
<accession>A0A941IRE4</accession>
<protein>
    <submittedName>
        <fullName evidence="1">Uncharacterized protein</fullName>
    </submittedName>
</protein>
<sequence length="67" mass="7146">MRDLETLLLLLPQLAAVDVTSMAVVDGTLVIAAATRIGAAPCTCDCRLWLSRWSARGNVALYTAAQQ</sequence>
<dbReference type="AlphaFoldDB" id="A0A941IRE4"/>
<gene>
    <name evidence="1" type="ORF">KDL01_03010</name>
</gene>
<keyword evidence="2" id="KW-1185">Reference proteome</keyword>
<reference evidence="1" key="1">
    <citation type="submission" date="2021-04" db="EMBL/GenBank/DDBJ databases">
        <title>Genome based classification of Actinospica acidithermotolerans sp. nov., an actinobacterium isolated from an Indonesian hot spring.</title>
        <authorList>
            <person name="Kusuma A.B."/>
            <person name="Putra K.E."/>
            <person name="Nafisah S."/>
            <person name="Loh J."/>
            <person name="Nouioui I."/>
            <person name="Goodfellow M."/>
        </authorList>
    </citation>
    <scope>NUCLEOTIDE SEQUENCE</scope>
    <source>
        <strain evidence="1">CSCA 57</strain>
    </source>
</reference>
<dbReference type="RefSeq" id="WP_212526748.1">
    <property type="nucleotide sequence ID" value="NZ_JAGSOG010000008.1"/>
</dbReference>